<dbReference type="RefSeq" id="WP_130096613.1">
    <property type="nucleotide sequence ID" value="NZ_JBCPDY010000002.1"/>
</dbReference>
<accession>A0A6L8RZ70</accession>
<dbReference type="Proteomes" id="UP000472916">
    <property type="component" value="Unassembled WGS sequence"/>
</dbReference>
<protein>
    <submittedName>
        <fullName evidence="1">Uncharacterized protein</fullName>
    </submittedName>
</protein>
<proteinExistence type="predicted"/>
<evidence type="ECO:0000313" key="1">
    <source>
        <dbReference type="EMBL" id="MZK41650.1"/>
    </source>
</evidence>
<evidence type="ECO:0000313" key="2">
    <source>
        <dbReference type="Proteomes" id="UP000472916"/>
    </source>
</evidence>
<dbReference type="InterPro" id="IPR045390">
    <property type="entry name" value="ABC-3C_MC3"/>
</dbReference>
<gene>
    <name evidence="1" type="ORF">GT528_07980</name>
</gene>
<comment type="caution">
    <text evidence="1">The sequence shown here is derived from an EMBL/GenBank/DDBJ whole genome shotgun (WGS) entry which is preliminary data.</text>
</comment>
<dbReference type="EMBL" id="WWSC01000008">
    <property type="protein sequence ID" value="MZK41650.1"/>
    <property type="molecule type" value="Genomic_DNA"/>
</dbReference>
<sequence>MGNLVKEFYNIQNPALSAYLLSRFSLGYMEENQDMTPMPLLFIVLPMMYKKEIVDFIASTQKKSGLLFFADKFTEKKNSNKDLILQIQNTSQRYKVMTLEAIGIGMSGKLFEIQKDAYVLPLEDNISSFKTKSKELAKMGKAAEKLGIWCSRLTLMEISQILKVRF</sequence>
<organism evidence="1 2">
    <name type="scientific">Dorea longicatena</name>
    <dbReference type="NCBI Taxonomy" id="88431"/>
    <lineage>
        <taxon>Bacteria</taxon>
        <taxon>Bacillati</taxon>
        <taxon>Bacillota</taxon>
        <taxon>Clostridia</taxon>
        <taxon>Lachnospirales</taxon>
        <taxon>Lachnospiraceae</taxon>
        <taxon>Dorea</taxon>
    </lineage>
</organism>
<name>A0A6L8RZ70_9FIRM</name>
<dbReference type="Pfam" id="PF20131">
    <property type="entry name" value="MC3"/>
    <property type="match status" value="1"/>
</dbReference>
<reference evidence="1 2" key="1">
    <citation type="journal article" date="2019" name="Nat. Med.">
        <title>A library of human gut bacterial isolates paired with longitudinal multiomics data enables mechanistic microbiome research.</title>
        <authorList>
            <person name="Poyet M."/>
            <person name="Groussin M."/>
            <person name="Gibbons S.M."/>
            <person name="Avila-Pacheco J."/>
            <person name="Jiang X."/>
            <person name="Kearney S.M."/>
            <person name="Perrotta A.R."/>
            <person name="Berdy B."/>
            <person name="Zhao S."/>
            <person name="Lieberman T.D."/>
            <person name="Swanson P.K."/>
            <person name="Smith M."/>
            <person name="Roesemann S."/>
            <person name="Alexander J.E."/>
            <person name="Rich S.A."/>
            <person name="Livny J."/>
            <person name="Vlamakis H."/>
            <person name="Clish C."/>
            <person name="Bullock K."/>
            <person name="Deik A."/>
            <person name="Scott J."/>
            <person name="Pierce K.A."/>
            <person name="Xavier R.J."/>
            <person name="Alm E.J."/>
        </authorList>
    </citation>
    <scope>NUCLEOTIDE SEQUENCE [LARGE SCALE GENOMIC DNA]</scope>
    <source>
        <strain evidence="1 2">BIOML-A6</strain>
    </source>
</reference>
<dbReference type="AlphaFoldDB" id="A0A6L8RZ70"/>